<dbReference type="OrthoDB" id="5423685at2759"/>
<name>A0A9P4QU20_9PLEO</name>
<feature type="non-terminal residue" evidence="2">
    <location>
        <position position="1"/>
    </location>
</feature>
<dbReference type="AlphaFoldDB" id="A0A9P4QU20"/>
<accession>A0A9P4QU20</accession>
<dbReference type="EMBL" id="ML996155">
    <property type="protein sequence ID" value="KAF2733878.1"/>
    <property type="molecule type" value="Genomic_DNA"/>
</dbReference>
<feature type="region of interest" description="Disordered" evidence="1">
    <location>
        <begin position="87"/>
        <end position="133"/>
    </location>
</feature>
<gene>
    <name evidence="2" type="ORF">EJ04DRAFT_604219</name>
</gene>
<proteinExistence type="predicted"/>
<comment type="caution">
    <text evidence="2">The sequence shown here is derived from an EMBL/GenBank/DDBJ whole genome shotgun (WGS) entry which is preliminary data.</text>
</comment>
<dbReference type="Proteomes" id="UP000799444">
    <property type="component" value="Unassembled WGS sequence"/>
</dbReference>
<feature type="region of interest" description="Disordered" evidence="1">
    <location>
        <begin position="1"/>
        <end position="37"/>
    </location>
</feature>
<feature type="region of interest" description="Disordered" evidence="1">
    <location>
        <begin position="351"/>
        <end position="374"/>
    </location>
</feature>
<reference evidence="2" key="1">
    <citation type="journal article" date="2020" name="Stud. Mycol.">
        <title>101 Dothideomycetes genomes: a test case for predicting lifestyles and emergence of pathogens.</title>
        <authorList>
            <person name="Haridas S."/>
            <person name="Albert R."/>
            <person name="Binder M."/>
            <person name="Bloem J."/>
            <person name="Labutti K."/>
            <person name="Salamov A."/>
            <person name="Andreopoulos B."/>
            <person name="Baker S."/>
            <person name="Barry K."/>
            <person name="Bills G."/>
            <person name="Bluhm B."/>
            <person name="Cannon C."/>
            <person name="Castanera R."/>
            <person name="Culley D."/>
            <person name="Daum C."/>
            <person name="Ezra D."/>
            <person name="Gonzalez J."/>
            <person name="Henrissat B."/>
            <person name="Kuo A."/>
            <person name="Liang C."/>
            <person name="Lipzen A."/>
            <person name="Lutzoni F."/>
            <person name="Magnuson J."/>
            <person name="Mondo S."/>
            <person name="Nolan M."/>
            <person name="Ohm R."/>
            <person name="Pangilinan J."/>
            <person name="Park H.-J."/>
            <person name="Ramirez L."/>
            <person name="Alfaro M."/>
            <person name="Sun H."/>
            <person name="Tritt A."/>
            <person name="Yoshinaga Y."/>
            <person name="Zwiers L.-H."/>
            <person name="Turgeon B."/>
            <person name="Goodwin S."/>
            <person name="Spatafora J."/>
            <person name="Crous P."/>
            <person name="Grigoriev I."/>
        </authorList>
    </citation>
    <scope>NUCLEOTIDE SEQUENCE</scope>
    <source>
        <strain evidence="2">CBS 125425</strain>
    </source>
</reference>
<feature type="compositionally biased region" description="Polar residues" evidence="1">
    <location>
        <begin position="87"/>
        <end position="99"/>
    </location>
</feature>
<protein>
    <submittedName>
        <fullName evidence="2">Uncharacterized protein</fullName>
    </submittedName>
</protein>
<sequence>MRFYGYGGSRASRRASVSPPRGKDAQLATPPSPTSSFSIGCRSAYTGGNSSDFISLLSLLIAMAQHQYNLRPKRTLGQILAANQSQETAAPTSSSGSSQTIVPNTPIKPPIPPPVSAQPPPVRAPAPTRESLEDLRRQNEAEQITYDREMRALQLQEIRERIKAQQRAAGAVVEDDEVAQDEQYSPEVLDLMNKLPGASPKDLSEIVRHKFNPWNLSRLCTVVGQTRLNQHDVTRIDSVTQQLVLKRSVGSAEDFGSDSLIWLESFTNYTRIVAIVWGKKHPEALPVMLGFTSFVIRQSSSYDWSSVLSFAIAFHSKACSTNILDPTQWEPIPEAWVSHYFNAATLSYKRPRQNDSGGSRLRARRSPSPKVTQPNDKTVICDNFNRPKGCSYWGCSRRHECRKCKSTTHGESACSK</sequence>
<evidence type="ECO:0000313" key="2">
    <source>
        <dbReference type="EMBL" id="KAF2733878.1"/>
    </source>
</evidence>
<organism evidence="2 3">
    <name type="scientific">Polyplosphaeria fusca</name>
    <dbReference type="NCBI Taxonomy" id="682080"/>
    <lineage>
        <taxon>Eukaryota</taxon>
        <taxon>Fungi</taxon>
        <taxon>Dikarya</taxon>
        <taxon>Ascomycota</taxon>
        <taxon>Pezizomycotina</taxon>
        <taxon>Dothideomycetes</taxon>
        <taxon>Pleosporomycetidae</taxon>
        <taxon>Pleosporales</taxon>
        <taxon>Tetraplosphaeriaceae</taxon>
        <taxon>Polyplosphaeria</taxon>
    </lineage>
</organism>
<keyword evidence="3" id="KW-1185">Reference proteome</keyword>
<feature type="compositionally biased region" description="Pro residues" evidence="1">
    <location>
        <begin position="106"/>
        <end position="124"/>
    </location>
</feature>
<evidence type="ECO:0000313" key="3">
    <source>
        <dbReference type="Proteomes" id="UP000799444"/>
    </source>
</evidence>
<evidence type="ECO:0000256" key="1">
    <source>
        <dbReference type="SAM" id="MobiDB-lite"/>
    </source>
</evidence>